<evidence type="ECO:0000313" key="1">
    <source>
        <dbReference type="EMBL" id="CDS89084.1"/>
    </source>
</evidence>
<gene>
    <name evidence="1" type="ORF">BN1097_700048</name>
</gene>
<dbReference type="AlphaFoldDB" id="A0A069AIK6"/>
<sequence length="53" mass="6695">MRYIQYLFQLQKKDNDIIYKKIYRPIYIVKSIYNIFFKSNLYFKIKTHPINTK</sequence>
<reference evidence="1" key="1">
    <citation type="submission" date="2014-07" db="EMBL/GenBank/DDBJ databases">
        <authorList>
            <person name="Monot Marc"/>
        </authorList>
    </citation>
    <scope>NUCLEOTIDE SEQUENCE</scope>
    <source>
        <strain evidence="1">7032994</strain>
    </source>
</reference>
<protein>
    <submittedName>
        <fullName evidence="1">Uncharacterized protein</fullName>
    </submittedName>
</protein>
<dbReference type="EMBL" id="LK932410">
    <property type="protein sequence ID" value="CDS89084.1"/>
    <property type="molecule type" value="Genomic_DNA"/>
</dbReference>
<proteinExistence type="predicted"/>
<organism evidence="1">
    <name type="scientific">Clostridioides difficile</name>
    <name type="common">Peptoclostridium difficile</name>
    <dbReference type="NCBI Taxonomy" id="1496"/>
    <lineage>
        <taxon>Bacteria</taxon>
        <taxon>Bacillati</taxon>
        <taxon>Bacillota</taxon>
        <taxon>Clostridia</taxon>
        <taxon>Peptostreptococcales</taxon>
        <taxon>Peptostreptococcaceae</taxon>
        <taxon>Clostridioides</taxon>
    </lineage>
</organism>
<name>A0A069AIK6_CLODI</name>
<accession>A0A069AIK6</accession>